<evidence type="ECO:0000256" key="5">
    <source>
        <dbReference type="RuleBase" id="RU362028"/>
    </source>
</evidence>
<proteinExistence type="inferred from homology"/>
<dbReference type="Gene3D" id="3.10.290.10">
    <property type="entry name" value="RNA-binding S4 domain"/>
    <property type="match status" value="1"/>
</dbReference>
<dbReference type="SUPFAM" id="SSF55174">
    <property type="entry name" value="Alpha-L RNA-binding motif"/>
    <property type="match status" value="1"/>
</dbReference>
<comment type="function">
    <text evidence="5">Responsible for synthesis of pseudouridine from uracil.</text>
</comment>
<dbReference type="PANTHER" id="PTHR21600">
    <property type="entry name" value="MITOCHONDRIAL RNA PSEUDOURIDINE SYNTHASE"/>
    <property type="match status" value="1"/>
</dbReference>
<dbReference type="InterPro" id="IPR006225">
    <property type="entry name" value="PsdUridine_synth_RluC/D"/>
</dbReference>
<reference evidence="7 8" key="1">
    <citation type="submission" date="2020-08" db="EMBL/GenBank/DDBJ databases">
        <title>Genome public.</title>
        <authorList>
            <person name="Liu C."/>
            <person name="Sun Q."/>
        </authorList>
    </citation>
    <scope>NUCLEOTIDE SEQUENCE [LARGE SCALE GENOMIC DNA]</scope>
    <source>
        <strain evidence="7 8">M2</strain>
    </source>
</reference>
<keyword evidence="8" id="KW-1185">Reference proteome</keyword>
<evidence type="ECO:0000313" key="7">
    <source>
        <dbReference type="EMBL" id="MBC5696374.1"/>
    </source>
</evidence>
<evidence type="ECO:0000256" key="3">
    <source>
        <dbReference type="ARBA" id="ARBA00023235"/>
    </source>
</evidence>
<evidence type="ECO:0000256" key="2">
    <source>
        <dbReference type="ARBA" id="ARBA00010876"/>
    </source>
</evidence>
<comment type="catalytic activity">
    <reaction evidence="1 5">
        <text>a uridine in RNA = a pseudouridine in RNA</text>
        <dbReference type="Rhea" id="RHEA:48348"/>
        <dbReference type="Rhea" id="RHEA-COMP:12068"/>
        <dbReference type="Rhea" id="RHEA-COMP:12069"/>
        <dbReference type="ChEBI" id="CHEBI:65314"/>
        <dbReference type="ChEBI" id="CHEBI:65315"/>
    </reaction>
</comment>
<dbReference type="CDD" id="cd02869">
    <property type="entry name" value="PseudoU_synth_RluA_like"/>
    <property type="match status" value="1"/>
</dbReference>
<gene>
    <name evidence="7" type="ORF">H8S02_10525</name>
</gene>
<comment type="caution">
    <text evidence="7">The sequence shown here is derived from an EMBL/GenBank/DDBJ whole genome shotgun (WGS) entry which is preliminary data.</text>
</comment>
<dbReference type="EC" id="5.4.99.-" evidence="5"/>
<name>A0ABR7GPZ0_9FIRM</name>
<feature type="domain" description="Pseudouridine synthase RsuA/RluA-like" evidence="6">
    <location>
        <begin position="94"/>
        <end position="254"/>
    </location>
</feature>
<evidence type="ECO:0000313" key="8">
    <source>
        <dbReference type="Proteomes" id="UP000641741"/>
    </source>
</evidence>
<dbReference type="CDD" id="cd00165">
    <property type="entry name" value="S4"/>
    <property type="match status" value="1"/>
</dbReference>
<dbReference type="Gene3D" id="3.30.2350.10">
    <property type="entry name" value="Pseudouridine synthase"/>
    <property type="match status" value="1"/>
</dbReference>
<dbReference type="EMBL" id="JACOPK010000010">
    <property type="protein sequence ID" value="MBC5696374.1"/>
    <property type="molecule type" value="Genomic_DNA"/>
</dbReference>
<dbReference type="InterPro" id="IPR036986">
    <property type="entry name" value="S4_RNA-bd_sf"/>
</dbReference>
<dbReference type="InterPro" id="IPR020103">
    <property type="entry name" value="PsdUridine_synth_cat_dom_sf"/>
</dbReference>
<comment type="similarity">
    <text evidence="2 5">Belongs to the pseudouridine synthase RluA family.</text>
</comment>
<sequence>MREYYITKNDSGQRLNKFLEKAVPRLSGGMMHKYLRLKRIKLNGKRTEAACRLAEGDRVQLYINDEYFEQVREEEAFRRIKTPRLTVVYEDENILLADKAPGMVVHADEKGDSDTLIAHIQAYLYQSGAWNPDDAASFAPALCNRIDRNTGGIVIAAKTAEALRILNDKIKEHELKKKYLCVVLGRPSPPKGRIENFLRRDEKRKQVTLHDRPVPGAKTAKTLYRTLASTKELSLVECVLLTGRTHQIRAHMASIGCPLLGDGKYGRGDRNRACGETGQLLYSYELTFAFESDAGALQYLDGRTFRVRRIDFVQKYFPDFRF</sequence>
<evidence type="ECO:0000256" key="1">
    <source>
        <dbReference type="ARBA" id="ARBA00000073"/>
    </source>
</evidence>
<dbReference type="InterPro" id="IPR006145">
    <property type="entry name" value="PsdUridine_synth_RsuA/RluA"/>
</dbReference>
<protein>
    <recommendedName>
        <fullName evidence="5">Pseudouridine synthase</fullName>
        <ecNumber evidence="5">5.4.99.-</ecNumber>
    </recommendedName>
</protein>
<dbReference type="PROSITE" id="PS50889">
    <property type="entry name" value="S4"/>
    <property type="match status" value="1"/>
</dbReference>
<dbReference type="NCBIfam" id="TIGR00005">
    <property type="entry name" value="rluA_subfam"/>
    <property type="match status" value="1"/>
</dbReference>
<dbReference type="SUPFAM" id="SSF55120">
    <property type="entry name" value="Pseudouridine synthase"/>
    <property type="match status" value="1"/>
</dbReference>
<evidence type="ECO:0000256" key="4">
    <source>
        <dbReference type="PROSITE-ProRule" id="PRU00182"/>
    </source>
</evidence>
<keyword evidence="4" id="KW-0694">RNA-binding</keyword>
<evidence type="ECO:0000259" key="6">
    <source>
        <dbReference type="Pfam" id="PF00849"/>
    </source>
</evidence>
<dbReference type="Pfam" id="PF00849">
    <property type="entry name" value="PseudoU_synth_2"/>
    <property type="match status" value="1"/>
</dbReference>
<dbReference type="RefSeq" id="WP_186970482.1">
    <property type="nucleotide sequence ID" value="NZ_JACOPK010000010.1"/>
</dbReference>
<dbReference type="InterPro" id="IPR050188">
    <property type="entry name" value="RluA_PseudoU_synthase"/>
</dbReference>
<dbReference type="Proteomes" id="UP000641741">
    <property type="component" value="Unassembled WGS sequence"/>
</dbReference>
<keyword evidence="3 5" id="KW-0413">Isomerase</keyword>
<accession>A0ABR7GPZ0</accession>
<organism evidence="7 8">
    <name type="scientific">Agathobaculum hominis</name>
    <dbReference type="NCBI Taxonomy" id="2763014"/>
    <lineage>
        <taxon>Bacteria</taxon>
        <taxon>Bacillati</taxon>
        <taxon>Bacillota</taxon>
        <taxon>Clostridia</taxon>
        <taxon>Eubacteriales</taxon>
        <taxon>Butyricicoccaceae</taxon>
        <taxon>Agathobaculum</taxon>
    </lineage>
</organism>